<protein>
    <recommendedName>
        <fullName evidence="2">RapA2 cadherin-like domain-containing protein</fullName>
    </recommendedName>
</protein>
<accession>A0A1I5Q3A5</accession>
<dbReference type="EMBL" id="FOXM01000002">
    <property type="protein sequence ID" value="SFP40677.1"/>
    <property type="molecule type" value="Genomic_DNA"/>
</dbReference>
<dbReference type="OrthoDB" id="7006393at2"/>
<dbReference type="RefSeq" id="WP_092428204.1">
    <property type="nucleotide sequence ID" value="NZ_FOXM01000002.1"/>
</dbReference>
<evidence type="ECO:0000313" key="4">
    <source>
        <dbReference type="Proteomes" id="UP000243084"/>
    </source>
</evidence>
<keyword evidence="4" id="KW-1185">Reference proteome</keyword>
<sequence length="846" mass="86006">MNKQLGILVTALGLLAGTAQAKLAAVDPGPYTAASGYFPVWYQDAGVTAADGTTSPPTALDLCLSKAVSSRAPGTAAAPGYMCTLLPNPGIFDDQKPLVFPTNWPDESFWMLAETSFVDPSGIELIVYVAGLEAAFGGGVPLANDQVSFARIRIRASVPVAGDYTIIHPYGVERVRGVTGKKGINITRDIGIGAPGVFTGALDGDLGPFLQSVNGPYTETNPETTLPETFIGDPNLTEPVTGSPFGTNYIQILGPNGLATAQYNLFSLSGKLRAPAAPPPTPVTLARSTYSRTAERTWIEVFANSTPQASLCFRETLELVDGAPNPACLIDMAGDGNGRFFGNDLAPTTLPKALIVTATDTAAGTLPTPVSSPLTDVVKIANASYSWATRSLTIEASSSDELSPPQLVAAGFGRLSAAGGSTQRLVVSDLAQPPARVTVKSSAGGADSEPVVVADARPNPAPLAGNDSATATAGIAMQIDVLANDSDPEGDALTAVLVSQPDLGSASVSTDGGMVTYTPPATLEVQQTTSFTYQARDSQGALSAAATVTVTVNPAAANPPPTAVDDTATATAGGAQVSIAVLANDSDPEQQALSVVNLTPLSALGSATSDGTTVTYTPPASVSGSVEDTFSYQVRDSGGALSAAATIRVTVSPAAVNQGPNAVDDTASTTADRPVSINVLGNDSDPEGDTPLSAVIVSQPDQGSVSLAGTTGITYTPPQNGSFPLTTSFTYQAVDALGNASNVATVTVTVDPAIVETLVISSATVQARAGRNRWTISGTTDKPAGNTISIEVDSTGGRVPLGTVTPRANGAWSLRVDKSPIAPVQGGRAYATSSNGVTTELPLIVQ</sequence>
<feature type="domain" description="RapA2 cadherin-like" evidence="2">
    <location>
        <begin position="645"/>
        <end position="715"/>
    </location>
</feature>
<organism evidence="3 4">
    <name type="scientific">Geopseudomonas sagittaria</name>
    <dbReference type="NCBI Taxonomy" id="1135990"/>
    <lineage>
        <taxon>Bacteria</taxon>
        <taxon>Pseudomonadati</taxon>
        <taxon>Pseudomonadota</taxon>
        <taxon>Gammaproteobacteria</taxon>
        <taxon>Pseudomonadales</taxon>
        <taxon>Pseudomonadaceae</taxon>
        <taxon>Geopseudomonas</taxon>
    </lineage>
</organism>
<dbReference type="Gene3D" id="2.60.40.2810">
    <property type="match status" value="1"/>
</dbReference>
<evidence type="ECO:0000259" key="2">
    <source>
        <dbReference type="Pfam" id="PF17803"/>
    </source>
</evidence>
<dbReference type="AlphaFoldDB" id="A0A1I5Q3A5"/>
<dbReference type="Pfam" id="PF17803">
    <property type="entry name" value="Cadherin_4"/>
    <property type="match status" value="1"/>
</dbReference>
<dbReference type="Pfam" id="PF17963">
    <property type="entry name" value="Big_9"/>
    <property type="match status" value="1"/>
</dbReference>
<dbReference type="NCBIfam" id="NF012211">
    <property type="entry name" value="tand_rpt_95"/>
    <property type="match status" value="3"/>
</dbReference>
<keyword evidence="1" id="KW-0732">Signal</keyword>
<evidence type="ECO:0000313" key="3">
    <source>
        <dbReference type="EMBL" id="SFP40677.1"/>
    </source>
</evidence>
<reference evidence="4" key="1">
    <citation type="submission" date="2016-10" db="EMBL/GenBank/DDBJ databases">
        <authorList>
            <person name="Varghese N."/>
            <person name="Submissions S."/>
        </authorList>
    </citation>
    <scope>NUCLEOTIDE SEQUENCE [LARGE SCALE GENOMIC DNA]</scope>
    <source>
        <strain evidence="4">JCM 18195</strain>
    </source>
</reference>
<feature type="chain" id="PRO_5017332400" description="RapA2 cadherin-like domain-containing protein" evidence="1">
    <location>
        <begin position="22"/>
        <end position="846"/>
    </location>
</feature>
<feature type="signal peptide" evidence="1">
    <location>
        <begin position="1"/>
        <end position="21"/>
    </location>
</feature>
<gene>
    <name evidence="3" type="ORF">SAMN05216229_102167</name>
</gene>
<dbReference type="Gene3D" id="2.60.40.3440">
    <property type="match status" value="2"/>
</dbReference>
<evidence type="ECO:0000256" key="1">
    <source>
        <dbReference type="SAM" id="SignalP"/>
    </source>
</evidence>
<dbReference type="Proteomes" id="UP000243084">
    <property type="component" value="Unassembled WGS sequence"/>
</dbReference>
<dbReference type="InterPro" id="IPR040853">
    <property type="entry name" value="RapA2_cadherin-like"/>
</dbReference>
<proteinExistence type="predicted"/>
<name>A0A1I5Q3A5_9GAMM</name>